<dbReference type="EMBL" id="LAZR01000267">
    <property type="protein sequence ID" value="KKN78185.1"/>
    <property type="molecule type" value="Genomic_DNA"/>
</dbReference>
<protein>
    <submittedName>
        <fullName evidence="1">Uncharacterized protein</fullName>
    </submittedName>
</protein>
<name>A0A0F9TAD9_9ZZZZ</name>
<evidence type="ECO:0000313" key="1">
    <source>
        <dbReference type="EMBL" id="KKN78185.1"/>
    </source>
</evidence>
<gene>
    <name evidence="1" type="ORF">LCGC14_0352860</name>
</gene>
<dbReference type="AlphaFoldDB" id="A0A0F9TAD9"/>
<proteinExistence type="predicted"/>
<organism evidence="1">
    <name type="scientific">marine sediment metagenome</name>
    <dbReference type="NCBI Taxonomy" id="412755"/>
    <lineage>
        <taxon>unclassified sequences</taxon>
        <taxon>metagenomes</taxon>
        <taxon>ecological metagenomes</taxon>
    </lineage>
</organism>
<sequence length="114" mass="12615">MTPSQFITWLASATTPGVSKHHMLLATLDDLKRLDAPVTDLPAQLKLPVGEKIETVHARITLQPFTFNGDTAVFQHSVSADRKVYGVEVDDRLMVVFRDAGKHLGIEVTPISRH</sequence>
<accession>A0A0F9TAD9</accession>
<reference evidence="1" key="1">
    <citation type="journal article" date="2015" name="Nature">
        <title>Complex archaea that bridge the gap between prokaryotes and eukaryotes.</title>
        <authorList>
            <person name="Spang A."/>
            <person name="Saw J.H."/>
            <person name="Jorgensen S.L."/>
            <person name="Zaremba-Niedzwiedzka K."/>
            <person name="Martijn J."/>
            <person name="Lind A.E."/>
            <person name="van Eijk R."/>
            <person name="Schleper C."/>
            <person name="Guy L."/>
            <person name="Ettema T.J."/>
        </authorList>
    </citation>
    <scope>NUCLEOTIDE SEQUENCE</scope>
</reference>
<comment type="caution">
    <text evidence="1">The sequence shown here is derived from an EMBL/GenBank/DDBJ whole genome shotgun (WGS) entry which is preliminary data.</text>
</comment>